<evidence type="ECO:0000256" key="3">
    <source>
        <dbReference type="ARBA" id="ARBA00022490"/>
    </source>
</evidence>
<keyword evidence="5" id="KW-0067">ATP-binding</keyword>
<dbReference type="Pfam" id="PF00006">
    <property type="entry name" value="ATP-synt_ab"/>
    <property type="match status" value="1"/>
</dbReference>
<dbReference type="EMBL" id="LNXY01000020">
    <property type="protein sequence ID" value="KTC87767.1"/>
    <property type="molecule type" value="Genomic_DNA"/>
</dbReference>
<keyword evidence="3" id="KW-0963">Cytoplasm</keyword>
<evidence type="ECO:0000256" key="1">
    <source>
        <dbReference type="ARBA" id="ARBA00004496"/>
    </source>
</evidence>
<evidence type="ECO:0000256" key="6">
    <source>
        <dbReference type="ARBA" id="ARBA00022927"/>
    </source>
</evidence>
<dbReference type="Pfam" id="PF18269">
    <property type="entry name" value="T3SS_ATPase_C"/>
    <property type="match status" value="1"/>
</dbReference>
<evidence type="ECO:0000313" key="11">
    <source>
        <dbReference type="EMBL" id="KTC87767.1"/>
    </source>
</evidence>
<dbReference type="InterPro" id="IPR005714">
    <property type="entry name" value="ATPase_T3SS_FliI/YscN"/>
</dbReference>
<name>A0A0W0SWM3_9GAMM</name>
<keyword evidence="12" id="KW-1185">Reference proteome</keyword>
<dbReference type="Gene3D" id="3.40.50.12240">
    <property type="match status" value="1"/>
</dbReference>
<proteinExistence type="predicted"/>
<evidence type="ECO:0000256" key="9">
    <source>
        <dbReference type="ARBA" id="ARBA00034006"/>
    </source>
</evidence>
<comment type="caution">
    <text evidence="11">The sequence shown here is derived from an EMBL/GenBank/DDBJ whole genome shotgun (WGS) entry which is preliminary data.</text>
</comment>
<organism evidence="11 12">
    <name type="scientific">Legionella drozanskii LLAP-1</name>
    <dbReference type="NCBI Taxonomy" id="1212489"/>
    <lineage>
        <taxon>Bacteria</taxon>
        <taxon>Pseudomonadati</taxon>
        <taxon>Pseudomonadota</taxon>
        <taxon>Gammaproteobacteria</taxon>
        <taxon>Legionellales</taxon>
        <taxon>Legionellaceae</taxon>
        <taxon>Legionella</taxon>
    </lineage>
</organism>
<sequence>MVNWLHSLQPVERVGEIEQSLGLKLVANGPPQAFVGELCEIIDSQLQVVMQAEVVGFDKAKVFLMPFSTHKISMGFKVRATGHSIIIPAGEAILGRIVDAFVQPLDNLGEIQYSTQVPLHKSKINPLQREPIKERLFTGIPAIDGLLPLGKGQRIGLFAGSGVGKSVLLGNITKQITSDINVIALIGERGREVNDFIHEHLDAESLKKSVVVVACSDEPALVRKQAVFAATAIAEYFCSQGKDVMLLMDSITRLAMAQREISLSLGEPPTARGYTPTVFSLLPHIVERAGNFIGQGSITALYTVLVEGDDFNEPVADNMRALLDGHIVLTRELAQRRHYPAIDVLQSTSRLTRQLLKPKEQILVSKIVSILSLYQQNKDLIEIGAYKPGNNLKLDEALERIDAINQLLVQTEILAFADLLQRFSEILQ</sequence>
<dbReference type="GO" id="GO:0008564">
    <property type="term" value="F:protein-exporting ATPase activity"/>
    <property type="evidence" value="ECO:0007669"/>
    <property type="project" value="UniProtKB-EC"/>
</dbReference>
<evidence type="ECO:0000256" key="8">
    <source>
        <dbReference type="ARBA" id="ARBA00024382"/>
    </source>
</evidence>
<dbReference type="GO" id="GO:0030254">
    <property type="term" value="P:protein secretion by the type III secretion system"/>
    <property type="evidence" value="ECO:0007669"/>
    <property type="project" value="InterPro"/>
</dbReference>
<dbReference type="GO" id="GO:0005737">
    <property type="term" value="C:cytoplasm"/>
    <property type="evidence" value="ECO:0007669"/>
    <property type="project" value="UniProtKB-SubCell"/>
</dbReference>
<dbReference type="RefSeq" id="WP_058495683.1">
    <property type="nucleotide sequence ID" value="NZ_CAAAIU010000002.1"/>
</dbReference>
<comment type="subcellular location">
    <subcellularLocation>
        <location evidence="1">Cytoplasm</location>
    </subcellularLocation>
</comment>
<dbReference type="SUPFAM" id="SSF52540">
    <property type="entry name" value="P-loop containing nucleoside triphosphate hydrolases"/>
    <property type="match status" value="1"/>
</dbReference>
<keyword evidence="6" id="KW-0653">Protein transport</keyword>
<dbReference type="GO" id="GO:0030257">
    <property type="term" value="C:type III protein secretion system complex"/>
    <property type="evidence" value="ECO:0007669"/>
    <property type="project" value="InterPro"/>
</dbReference>
<dbReference type="Proteomes" id="UP000054736">
    <property type="component" value="Unassembled WGS sequence"/>
</dbReference>
<dbReference type="CDD" id="cd01136">
    <property type="entry name" value="ATPase_flagellum-secretory_path_III"/>
    <property type="match status" value="1"/>
</dbReference>
<dbReference type="GO" id="GO:0046933">
    <property type="term" value="F:proton-transporting ATP synthase activity, rotational mechanism"/>
    <property type="evidence" value="ECO:0007669"/>
    <property type="project" value="TreeGrafter"/>
</dbReference>
<dbReference type="FunFam" id="3.40.50.12240:FF:000002">
    <property type="entry name" value="Flagellum-specific ATP synthase FliI"/>
    <property type="match status" value="1"/>
</dbReference>
<keyword evidence="2" id="KW-0813">Transport</keyword>
<dbReference type="AlphaFoldDB" id="A0A0W0SWM3"/>
<reference evidence="11 12" key="1">
    <citation type="submission" date="2015-11" db="EMBL/GenBank/DDBJ databases">
        <title>Genomic analysis of 38 Legionella species identifies large and diverse effector repertoires.</title>
        <authorList>
            <person name="Burstein D."/>
            <person name="Amaro F."/>
            <person name="Zusman T."/>
            <person name="Lifshitz Z."/>
            <person name="Cohen O."/>
            <person name="Gilbert J.A."/>
            <person name="Pupko T."/>
            <person name="Shuman H.A."/>
            <person name="Segal G."/>
        </authorList>
    </citation>
    <scope>NUCLEOTIDE SEQUENCE [LARGE SCALE GENOMIC DNA]</scope>
    <source>
        <strain evidence="11 12">ATCC 700990</strain>
    </source>
</reference>
<dbReference type="InterPro" id="IPR050053">
    <property type="entry name" value="ATPase_alpha/beta_chains"/>
</dbReference>
<dbReference type="SMART" id="SM00382">
    <property type="entry name" value="AAA"/>
    <property type="match status" value="1"/>
</dbReference>
<protein>
    <recommendedName>
        <fullName evidence="8">protein-secreting ATPase</fullName>
        <ecNumber evidence="8">7.4.2.8</ecNumber>
    </recommendedName>
</protein>
<dbReference type="NCBIfam" id="TIGR01026">
    <property type="entry name" value="fliI_yscN"/>
    <property type="match status" value="1"/>
</dbReference>
<dbReference type="InterPro" id="IPR003593">
    <property type="entry name" value="AAA+_ATPase"/>
</dbReference>
<keyword evidence="7" id="KW-1278">Translocase</keyword>
<dbReference type="InterPro" id="IPR000194">
    <property type="entry name" value="ATPase_F1/V1/A1_a/bsu_nucl-bd"/>
</dbReference>
<dbReference type="InterPro" id="IPR027417">
    <property type="entry name" value="P-loop_NTPase"/>
</dbReference>
<feature type="domain" description="AAA+ ATPase" evidence="10">
    <location>
        <begin position="151"/>
        <end position="333"/>
    </location>
</feature>
<dbReference type="InterPro" id="IPR020003">
    <property type="entry name" value="ATPase_a/bsu_AS"/>
</dbReference>
<comment type="catalytic activity">
    <reaction evidence="9">
        <text>ATP + H2O + cellular proteinSide 1 = ADP + phosphate + cellular proteinSide 2.</text>
        <dbReference type="EC" id="7.4.2.8"/>
    </reaction>
</comment>
<evidence type="ECO:0000259" key="10">
    <source>
        <dbReference type="SMART" id="SM00382"/>
    </source>
</evidence>
<dbReference type="OrthoDB" id="9148544at2"/>
<dbReference type="EC" id="7.4.2.8" evidence="8"/>
<dbReference type="PANTHER" id="PTHR15184:SF9">
    <property type="entry name" value="SPI-1 TYPE 3 SECRETION SYSTEM ATPASE"/>
    <property type="match status" value="1"/>
</dbReference>
<evidence type="ECO:0000256" key="4">
    <source>
        <dbReference type="ARBA" id="ARBA00022741"/>
    </source>
</evidence>
<dbReference type="GO" id="GO:0016887">
    <property type="term" value="F:ATP hydrolysis activity"/>
    <property type="evidence" value="ECO:0007669"/>
    <property type="project" value="InterPro"/>
</dbReference>
<dbReference type="InterPro" id="IPR040627">
    <property type="entry name" value="T3SS_ATPase_C"/>
</dbReference>
<dbReference type="PANTHER" id="PTHR15184">
    <property type="entry name" value="ATP SYNTHASE"/>
    <property type="match status" value="1"/>
</dbReference>
<evidence type="ECO:0000256" key="2">
    <source>
        <dbReference type="ARBA" id="ARBA00022448"/>
    </source>
</evidence>
<evidence type="ECO:0000256" key="5">
    <source>
        <dbReference type="ARBA" id="ARBA00022840"/>
    </source>
</evidence>
<gene>
    <name evidence="11" type="ORF">Ldro_1386</name>
</gene>
<accession>A0A0W0SWM3</accession>
<evidence type="ECO:0000313" key="12">
    <source>
        <dbReference type="Proteomes" id="UP000054736"/>
    </source>
</evidence>
<keyword evidence="4" id="KW-0547">Nucleotide-binding</keyword>
<dbReference type="PROSITE" id="PS00152">
    <property type="entry name" value="ATPASE_ALPHA_BETA"/>
    <property type="match status" value="1"/>
</dbReference>
<dbReference type="GO" id="GO:0005524">
    <property type="term" value="F:ATP binding"/>
    <property type="evidence" value="ECO:0007669"/>
    <property type="project" value="UniProtKB-KW"/>
</dbReference>
<dbReference type="PATRIC" id="fig|1212489.4.peg.1465"/>
<evidence type="ECO:0000256" key="7">
    <source>
        <dbReference type="ARBA" id="ARBA00022967"/>
    </source>
</evidence>
<dbReference type="STRING" id="1212489.Ldro_1386"/>